<feature type="transmembrane region" description="Helical" evidence="1">
    <location>
        <begin position="45"/>
        <end position="66"/>
    </location>
</feature>
<protein>
    <submittedName>
        <fullName evidence="2">Transmembrane protein</fullName>
    </submittedName>
</protein>
<gene>
    <name evidence="2" type="ordered locus">Aave_1277</name>
</gene>
<reference evidence="2 3" key="1">
    <citation type="submission" date="2006-12" db="EMBL/GenBank/DDBJ databases">
        <title>Complete sequence of Acidovorax avenae subsp. citrulli AAC00-1.</title>
        <authorList>
            <consortium name="US DOE Joint Genome Institute"/>
            <person name="Copeland A."/>
            <person name="Lucas S."/>
            <person name="Lapidus A."/>
            <person name="Barry K."/>
            <person name="Detter J.C."/>
            <person name="Glavina del Rio T."/>
            <person name="Dalin E."/>
            <person name="Tice H."/>
            <person name="Pitluck S."/>
            <person name="Kiss H."/>
            <person name="Brettin T."/>
            <person name="Bruce D."/>
            <person name="Han C."/>
            <person name="Tapia R."/>
            <person name="Gilna P."/>
            <person name="Schmutz J."/>
            <person name="Larimer F."/>
            <person name="Land M."/>
            <person name="Hauser L."/>
            <person name="Kyrpides N."/>
            <person name="Kim E."/>
            <person name="Stahl D."/>
            <person name="Richardson P."/>
        </authorList>
    </citation>
    <scope>NUCLEOTIDE SEQUENCE [LARGE SCALE GENOMIC DNA]</scope>
    <source>
        <strain evidence="2 3">AAC00-1</strain>
    </source>
</reference>
<dbReference type="AlphaFoldDB" id="A1TLN0"/>
<evidence type="ECO:0000256" key="1">
    <source>
        <dbReference type="SAM" id="Phobius"/>
    </source>
</evidence>
<dbReference type="PIRSF" id="PIRSF019883">
    <property type="entry name" value="UCP019883"/>
    <property type="match status" value="1"/>
</dbReference>
<accession>A1TLN0</accession>
<evidence type="ECO:0000313" key="2">
    <source>
        <dbReference type="EMBL" id="ABM31868.1"/>
    </source>
</evidence>
<dbReference type="Pfam" id="PF10993">
    <property type="entry name" value="DUF2818"/>
    <property type="match status" value="1"/>
</dbReference>
<sequence length="106" mass="11773">MRSLPVSSSASIWLVIVAALLAANLPFCNHRWLVVGPRAVPSKPLAARLGEWLLFYFLVGGLALLLEKRAGQIAPQGWEFYAITVALFATLAFPGFVYRYLLRRRG</sequence>
<dbReference type="eggNOG" id="ENOG5032Z6F">
    <property type="taxonomic scope" value="Bacteria"/>
</dbReference>
<keyword evidence="1" id="KW-0472">Membrane</keyword>
<proteinExistence type="predicted"/>
<organism evidence="2 3">
    <name type="scientific">Paracidovorax citrulli (strain AAC00-1)</name>
    <name type="common">Acidovorax citrulli</name>
    <dbReference type="NCBI Taxonomy" id="397945"/>
    <lineage>
        <taxon>Bacteria</taxon>
        <taxon>Pseudomonadati</taxon>
        <taxon>Pseudomonadota</taxon>
        <taxon>Betaproteobacteria</taxon>
        <taxon>Burkholderiales</taxon>
        <taxon>Comamonadaceae</taxon>
        <taxon>Paracidovorax</taxon>
    </lineage>
</organism>
<dbReference type="EMBL" id="CP000512">
    <property type="protein sequence ID" value="ABM31868.1"/>
    <property type="molecule type" value="Genomic_DNA"/>
</dbReference>
<dbReference type="InterPro" id="IPR016768">
    <property type="entry name" value="UCP019883"/>
</dbReference>
<feature type="transmembrane region" description="Helical" evidence="1">
    <location>
        <begin position="12"/>
        <end position="33"/>
    </location>
</feature>
<feature type="transmembrane region" description="Helical" evidence="1">
    <location>
        <begin position="78"/>
        <end position="101"/>
    </location>
</feature>
<dbReference type="STRING" id="397945.Aave_1277"/>
<keyword evidence="1 2" id="KW-0812">Transmembrane</keyword>
<keyword evidence="1" id="KW-1133">Transmembrane helix</keyword>
<dbReference type="HOGENOM" id="CLU_159301_1_0_4"/>
<dbReference type="KEGG" id="aav:Aave_1277"/>
<name>A1TLN0_PARC0</name>
<dbReference type="Proteomes" id="UP000002596">
    <property type="component" value="Chromosome"/>
</dbReference>
<evidence type="ECO:0000313" key="3">
    <source>
        <dbReference type="Proteomes" id="UP000002596"/>
    </source>
</evidence>